<evidence type="ECO:0000259" key="5">
    <source>
        <dbReference type="PROSITE" id="PS50949"/>
    </source>
</evidence>
<dbReference type="InterPro" id="IPR036388">
    <property type="entry name" value="WH-like_DNA-bd_sf"/>
</dbReference>
<reference evidence="6 7" key="1">
    <citation type="submission" date="2020-08" db="EMBL/GenBank/DDBJ databases">
        <title>Genome sequence of Rhizobiales bacterium strain IZ6.</title>
        <authorList>
            <person name="Nakai R."/>
            <person name="Naganuma T."/>
        </authorList>
    </citation>
    <scope>NUCLEOTIDE SEQUENCE [LARGE SCALE GENOMIC DNA]</scope>
    <source>
        <strain evidence="6 7">IZ6</strain>
    </source>
</reference>
<dbReference type="PROSITE" id="PS50949">
    <property type="entry name" value="HTH_GNTR"/>
    <property type="match status" value="1"/>
</dbReference>
<keyword evidence="3" id="KW-0804">Transcription</keyword>
<dbReference type="InterPro" id="IPR000524">
    <property type="entry name" value="Tscrpt_reg_HTH_GntR"/>
</dbReference>
<feature type="region of interest" description="Disordered" evidence="4">
    <location>
        <begin position="1"/>
        <end position="23"/>
    </location>
</feature>
<proteinExistence type="predicted"/>
<dbReference type="Pfam" id="PF00392">
    <property type="entry name" value="GntR"/>
    <property type="match status" value="1"/>
</dbReference>
<dbReference type="EMBL" id="AP023361">
    <property type="protein sequence ID" value="BCJ92194.1"/>
    <property type="molecule type" value="Genomic_DNA"/>
</dbReference>
<dbReference type="SUPFAM" id="SSF46785">
    <property type="entry name" value="Winged helix' DNA-binding domain"/>
    <property type="match status" value="1"/>
</dbReference>
<evidence type="ECO:0000256" key="4">
    <source>
        <dbReference type="SAM" id="MobiDB-lite"/>
    </source>
</evidence>
<dbReference type="RefSeq" id="WP_222875788.1">
    <property type="nucleotide sequence ID" value="NZ_AP023361.1"/>
</dbReference>
<dbReference type="SUPFAM" id="SSF48008">
    <property type="entry name" value="GntR ligand-binding domain-like"/>
    <property type="match status" value="1"/>
</dbReference>
<evidence type="ECO:0000256" key="1">
    <source>
        <dbReference type="ARBA" id="ARBA00023015"/>
    </source>
</evidence>
<dbReference type="Pfam" id="PF07729">
    <property type="entry name" value="FCD"/>
    <property type="match status" value="1"/>
</dbReference>
<gene>
    <name evidence="6" type="ORF">IZ6_29290</name>
</gene>
<dbReference type="InterPro" id="IPR036390">
    <property type="entry name" value="WH_DNA-bd_sf"/>
</dbReference>
<dbReference type="AlphaFoldDB" id="A0A6S6QNU0"/>
<dbReference type="PANTHER" id="PTHR43537">
    <property type="entry name" value="TRANSCRIPTIONAL REGULATOR, GNTR FAMILY"/>
    <property type="match status" value="1"/>
</dbReference>
<evidence type="ECO:0000256" key="3">
    <source>
        <dbReference type="ARBA" id="ARBA00023163"/>
    </source>
</evidence>
<evidence type="ECO:0000256" key="2">
    <source>
        <dbReference type="ARBA" id="ARBA00023125"/>
    </source>
</evidence>
<keyword evidence="2" id="KW-0238">DNA-binding</keyword>
<accession>A0A6S6QNU0</accession>
<evidence type="ECO:0000313" key="6">
    <source>
        <dbReference type="EMBL" id="BCJ92194.1"/>
    </source>
</evidence>
<name>A0A6S6QNU0_9HYPH</name>
<dbReference type="PANTHER" id="PTHR43537:SF45">
    <property type="entry name" value="GNTR FAMILY REGULATORY PROTEIN"/>
    <property type="match status" value="1"/>
</dbReference>
<keyword evidence="7" id="KW-1185">Reference proteome</keyword>
<keyword evidence="1" id="KW-0805">Transcription regulation</keyword>
<feature type="domain" description="HTH gntR-type" evidence="5">
    <location>
        <begin position="22"/>
        <end position="89"/>
    </location>
</feature>
<dbReference type="SMART" id="SM00345">
    <property type="entry name" value="HTH_GNTR"/>
    <property type="match status" value="1"/>
</dbReference>
<dbReference type="SMART" id="SM00895">
    <property type="entry name" value="FCD"/>
    <property type="match status" value="1"/>
</dbReference>
<dbReference type="Proteomes" id="UP000515317">
    <property type="component" value="Chromosome"/>
</dbReference>
<dbReference type="Gene3D" id="1.20.120.530">
    <property type="entry name" value="GntR ligand-binding domain-like"/>
    <property type="match status" value="1"/>
</dbReference>
<dbReference type="GO" id="GO:0003677">
    <property type="term" value="F:DNA binding"/>
    <property type="evidence" value="ECO:0007669"/>
    <property type="project" value="UniProtKB-KW"/>
</dbReference>
<sequence>MSQSLDFDDAGGQAGEAESRKGDIPQSVVEALRRYIVTGKLLPNEHLVEADLARNLNTNRANIRTAFVVLEGEGLVTREPNRGARVRRVSADEALEIVQVRVALETLSAQVAAENATPQDVEKLEGILAGMRTCFAAGDFLGMSELNAQLHGLITDIANNKTLSRMLANLNHQLVRVQYRTVLMPGRAERALKEHTDIVAAIAAKDPEKAYAAMSVHLRAVRDNLRVFLKSGF</sequence>
<dbReference type="KEGG" id="tso:IZ6_29290"/>
<dbReference type="InterPro" id="IPR011711">
    <property type="entry name" value="GntR_C"/>
</dbReference>
<protein>
    <submittedName>
        <fullName evidence="6">GntR family transcriptional regulator</fullName>
    </submittedName>
</protein>
<dbReference type="CDD" id="cd07377">
    <property type="entry name" value="WHTH_GntR"/>
    <property type="match status" value="1"/>
</dbReference>
<evidence type="ECO:0000313" key="7">
    <source>
        <dbReference type="Proteomes" id="UP000515317"/>
    </source>
</evidence>
<dbReference type="Gene3D" id="1.10.10.10">
    <property type="entry name" value="Winged helix-like DNA-binding domain superfamily/Winged helix DNA-binding domain"/>
    <property type="match status" value="1"/>
</dbReference>
<dbReference type="InterPro" id="IPR008920">
    <property type="entry name" value="TF_FadR/GntR_C"/>
</dbReference>
<dbReference type="GO" id="GO:0003700">
    <property type="term" value="F:DNA-binding transcription factor activity"/>
    <property type="evidence" value="ECO:0007669"/>
    <property type="project" value="InterPro"/>
</dbReference>
<organism evidence="6 7">
    <name type="scientific">Terrihabitans soli</name>
    <dbReference type="NCBI Taxonomy" id="708113"/>
    <lineage>
        <taxon>Bacteria</taxon>
        <taxon>Pseudomonadati</taxon>
        <taxon>Pseudomonadota</taxon>
        <taxon>Alphaproteobacteria</taxon>
        <taxon>Hyphomicrobiales</taxon>
        <taxon>Terrihabitans</taxon>
    </lineage>
</organism>